<gene>
    <name evidence="12" type="ORF">BN85312830</name>
</gene>
<dbReference type="Pfam" id="PF00005">
    <property type="entry name" value="ABC_tran"/>
    <property type="match status" value="1"/>
</dbReference>
<evidence type="ECO:0000313" key="12">
    <source>
        <dbReference type="EMBL" id="CCV66304.1"/>
    </source>
</evidence>
<dbReference type="GO" id="GO:0140359">
    <property type="term" value="F:ABC-type transporter activity"/>
    <property type="evidence" value="ECO:0007669"/>
    <property type="project" value="InterPro"/>
</dbReference>
<dbReference type="GO" id="GO:0005886">
    <property type="term" value="C:plasma membrane"/>
    <property type="evidence" value="ECO:0007669"/>
    <property type="project" value="UniProtKB-SubCell"/>
</dbReference>
<dbReference type="InterPro" id="IPR027417">
    <property type="entry name" value="P-loop_NTPase"/>
</dbReference>
<evidence type="ECO:0000256" key="2">
    <source>
        <dbReference type="ARBA" id="ARBA00005417"/>
    </source>
</evidence>
<dbReference type="InterPro" id="IPR003439">
    <property type="entry name" value="ABC_transporter-like_ATP-bd"/>
</dbReference>
<dbReference type="PANTHER" id="PTHR24221">
    <property type="entry name" value="ATP-BINDING CASSETTE SUB-FAMILY B"/>
    <property type="match status" value="1"/>
</dbReference>
<keyword evidence="8 9" id="KW-0472">Membrane</keyword>
<evidence type="ECO:0000259" key="10">
    <source>
        <dbReference type="PROSITE" id="PS50893"/>
    </source>
</evidence>
<evidence type="ECO:0000256" key="4">
    <source>
        <dbReference type="ARBA" id="ARBA00022692"/>
    </source>
</evidence>
<feature type="transmembrane region" description="Helical" evidence="9">
    <location>
        <begin position="249"/>
        <end position="272"/>
    </location>
</feature>
<evidence type="ECO:0000256" key="3">
    <source>
        <dbReference type="ARBA" id="ARBA00022448"/>
    </source>
</evidence>
<comment type="similarity">
    <text evidence="2">Belongs to the ABC transporter superfamily.</text>
</comment>
<evidence type="ECO:0000256" key="5">
    <source>
        <dbReference type="ARBA" id="ARBA00022741"/>
    </source>
</evidence>
<dbReference type="GO" id="GO:0016887">
    <property type="term" value="F:ATP hydrolysis activity"/>
    <property type="evidence" value="ECO:0007669"/>
    <property type="project" value="InterPro"/>
</dbReference>
<dbReference type="SUPFAM" id="SSF90123">
    <property type="entry name" value="ABC transporter transmembrane region"/>
    <property type="match status" value="1"/>
</dbReference>
<dbReference type="OrthoDB" id="9763744at2"/>
<keyword evidence="13" id="KW-1185">Reference proteome</keyword>
<feature type="domain" description="ABC transmembrane type-1" evidence="11">
    <location>
        <begin position="33"/>
        <end position="315"/>
    </location>
</feature>
<keyword evidence="3" id="KW-0813">Transport</keyword>
<dbReference type="FunFam" id="3.40.50.300:FF:000287">
    <property type="entry name" value="Multidrug ABC transporter ATP-binding protein"/>
    <property type="match status" value="1"/>
</dbReference>
<dbReference type="GO" id="GO:0034040">
    <property type="term" value="F:ATPase-coupled lipid transmembrane transporter activity"/>
    <property type="evidence" value="ECO:0007669"/>
    <property type="project" value="TreeGrafter"/>
</dbReference>
<feature type="domain" description="ABC transporter" evidence="10">
    <location>
        <begin position="361"/>
        <end position="595"/>
    </location>
</feature>
<dbReference type="Proteomes" id="UP000032737">
    <property type="component" value="Chromosome"/>
</dbReference>
<evidence type="ECO:0000259" key="11">
    <source>
        <dbReference type="PROSITE" id="PS50929"/>
    </source>
</evidence>
<keyword evidence="7 9" id="KW-1133">Transmembrane helix</keyword>
<evidence type="ECO:0000256" key="9">
    <source>
        <dbReference type="SAM" id="Phobius"/>
    </source>
</evidence>
<dbReference type="GO" id="GO:0005524">
    <property type="term" value="F:ATP binding"/>
    <property type="evidence" value="ECO:0007669"/>
    <property type="project" value="UniProtKB-KW"/>
</dbReference>
<dbReference type="RefSeq" id="WP_030005164.1">
    <property type="nucleotide sequence ID" value="NC_022549.1"/>
</dbReference>
<dbReference type="CDD" id="cd03254">
    <property type="entry name" value="ABCC_Glucan_exporter_like"/>
    <property type="match status" value="1"/>
</dbReference>
<dbReference type="PROSITE" id="PS50929">
    <property type="entry name" value="ABC_TM1F"/>
    <property type="match status" value="1"/>
</dbReference>
<evidence type="ECO:0000256" key="8">
    <source>
        <dbReference type="ARBA" id="ARBA00023136"/>
    </source>
</evidence>
<dbReference type="HOGENOM" id="CLU_000604_84_3_14"/>
<accession>U4KT96</accession>
<dbReference type="CDD" id="cd18540">
    <property type="entry name" value="ABC_6TM_exporter_like"/>
    <property type="match status" value="1"/>
</dbReference>
<evidence type="ECO:0000256" key="7">
    <source>
        <dbReference type="ARBA" id="ARBA00022989"/>
    </source>
</evidence>
<feature type="transmembrane region" description="Helical" evidence="9">
    <location>
        <begin position="32"/>
        <end position="52"/>
    </location>
</feature>
<dbReference type="STRING" id="61635.BN85312830"/>
<dbReference type="InterPro" id="IPR011527">
    <property type="entry name" value="ABC1_TM_dom"/>
</dbReference>
<feature type="transmembrane region" description="Helical" evidence="9">
    <location>
        <begin position="172"/>
        <end position="190"/>
    </location>
</feature>
<dbReference type="InterPro" id="IPR003593">
    <property type="entry name" value="AAA+_ATPase"/>
</dbReference>
<feature type="transmembrane region" description="Helical" evidence="9">
    <location>
        <begin position="72"/>
        <end position="92"/>
    </location>
</feature>
<dbReference type="KEGG" id="abra:BN85312830"/>
<evidence type="ECO:0000313" key="13">
    <source>
        <dbReference type="Proteomes" id="UP000032737"/>
    </source>
</evidence>
<protein>
    <submittedName>
        <fullName evidence="12">ABC transporter, permease and ATPse components</fullName>
    </submittedName>
</protein>
<dbReference type="Gene3D" id="1.20.1560.10">
    <property type="entry name" value="ABC transporter type 1, transmembrane domain"/>
    <property type="match status" value="1"/>
</dbReference>
<name>U4KT96_9MOLU</name>
<comment type="subcellular location">
    <subcellularLocation>
        <location evidence="1">Cell membrane</location>
        <topology evidence="1">Multi-pass membrane protein</topology>
    </subcellularLocation>
</comment>
<proteinExistence type="inferred from homology"/>
<dbReference type="EMBL" id="FO681348">
    <property type="protein sequence ID" value="CCV66304.1"/>
    <property type="molecule type" value="Genomic_DNA"/>
</dbReference>
<feature type="transmembrane region" description="Helical" evidence="9">
    <location>
        <begin position="140"/>
        <end position="166"/>
    </location>
</feature>
<keyword evidence="4 9" id="KW-0812">Transmembrane</keyword>
<keyword evidence="5" id="KW-0547">Nucleotide-binding</keyword>
<dbReference type="Gene3D" id="3.40.50.300">
    <property type="entry name" value="P-loop containing nucleotide triphosphate hydrolases"/>
    <property type="match status" value="1"/>
</dbReference>
<keyword evidence="6" id="KW-0067">ATP-binding</keyword>
<sequence length="609" mass="69214">MNYEEKEFDNQKVNLQTWKKIIKTVFTNRKSVILLFTFVILLGMLEAITPLLNRYAIDVFFEGKDYSTLTPYIIFNVIVSLLFGLSVWGFIYQAGKIEVETNYILRKQSFETLQRLPFSYFDKTPQGWIMARMTSDSRRLANIISWGLVDLLWGLIMMIAILVTMFVLEWRLALIITAALPLMIVISIYFRTKILKGYRKARKINSLVTGSFNESFMGAKTTKSLAIEEENYQEFISKTQELKQASVKAILFSAIFSPIMLMISYVVIGFIMVRGTNMLLVSALTLGTLYAFIDYATRFFEPIMQIARILAQFQQAQASAERVVQLIETKSELVDSPEVIEQYGDIFTPKYENWEPIQGDVEFKNVTFNYVDNETVLDNFSLKIPSGTSVALVGQTGSGKTTIINLLSRFYEPISGDILIDGKSYKERSIHWLHKRLGYVLQTPHLFSGNVMENIRYGRLDATDEEVIEAAKAIGADEFISKMDQGYYSEVGEGGNKISIGQKQLISFARAVLADPRILILDEATSSIDSESEKIIQHATDTLLKGRTSFIVAHRLSTIVHSDLILVLKEGKIVELGSHKELLSKKGAYFDLYKKQFLNEQMDKAVHSI</sequence>
<evidence type="ECO:0000256" key="1">
    <source>
        <dbReference type="ARBA" id="ARBA00004651"/>
    </source>
</evidence>
<dbReference type="SMART" id="SM00382">
    <property type="entry name" value="AAA"/>
    <property type="match status" value="1"/>
</dbReference>
<dbReference type="Pfam" id="PF00664">
    <property type="entry name" value="ABC_membrane"/>
    <property type="match status" value="1"/>
</dbReference>
<dbReference type="InterPro" id="IPR036640">
    <property type="entry name" value="ABC1_TM_sf"/>
</dbReference>
<dbReference type="PANTHER" id="PTHR24221:SF654">
    <property type="entry name" value="ATP-BINDING CASSETTE SUB-FAMILY B MEMBER 6"/>
    <property type="match status" value="1"/>
</dbReference>
<dbReference type="PROSITE" id="PS50893">
    <property type="entry name" value="ABC_TRANSPORTER_2"/>
    <property type="match status" value="1"/>
</dbReference>
<evidence type="ECO:0000256" key="6">
    <source>
        <dbReference type="ARBA" id="ARBA00022840"/>
    </source>
</evidence>
<dbReference type="AlphaFoldDB" id="U4KT96"/>
<dbReference type="SUPFAM" id="SSF52540">
    <property type="entry name" value="P-loop containing nucleoside triphosphate hydrolases"/>
    <property type="match status" value="1"/>
</dbReference>
<dbReference type="InterPro" id="IPR039421">
    <property type="entry name" value="Type_1_exporter"/>
</dbReference>
<reference evidence="12 13" key="1">
    <citation type="journal article" date="2013" name="J. Mol. Microbiol. Biotechnol.">
        <title>Analysis of the Complete Genomes of Acholeplasma brassicae , A. palmae and A. laidlawii and Their Comparison to the Obligate Parasites from ' Candidatus Phytoplasma'.</title>
        <authorList>
            <person name="Kube M."/>
            <person name="Siewert C."/>
            <person name="Migdoll A.M."/>
            <person name="Duduk B."/>
            <person name="Holz S."/>
            <person name="Rabus R."/>
            <person name="Seemuller E."/>
            <person name="Mitrovic J."/>
            <person name="Muller I."/>
            <person name="Buttner C."/>
            <person name="Reinhardt R."/>
        </authorList>
    </citation>
    <scope>NUCLEOTIDE SEQUENCE [LARGE SCALE GENOMIC DNA]</scope>
    <source>
        <strain evidence="13">0502</strain>
    </source>
</reference>
<organism evidence="12 13">
    <name type="scientific">Acholeplasma brassicae</name>
    <dbReference type="NCBI Taxonomy" id="61635"/>
    <lineage>
        <taxon>Bacteria</taxon>
        <taxon>Bacillati</taxon>
        <taxon>Mycoplasmatota</taxon>
        <taxon>Mollicutes</taxon>
        <taxon>Acholeplasmatales</taxon>
        <taxon>Acholeplasmataceae</taxon>
        <taxon>Acholeplasma</taxon>
    </lineage>
</organism>